<dbReference type="Pfam" id="PF13180">
    <property type="entry name" value="PDZ_2"/>
    <property type="match status" value="1"/>
</dbReference>
<keyword evidence="2 7" id="KW-0645">Protease</keyword>
<evidence type="ECO:0000313" key="7">
    <source>
        <dbReference type="EMBL" id="NYZ19242.1"/>
    </source>
</evidence>
<keyword evidence="8" id="KW-1185">Reference proteome</keyword>
<dbReference type="PROSITE" id="PS50106">
    <property type="entry name" value="PDZ"/>
    <property type="match status" value="1"/>
</dbReference>
<feature type="signal peptide" evidence="5">
    <location>
        <begin position="1"/>
        <end position="28"/>
    </location>
</feature>
<evidence type="ECO:0000256" key="4">
    <source>
        <dbReference type="ARBA" id="ARBA00022825"/>
    </source>
</evidence>
<accession>A0ABX2T579</accession>
<dbReference type="PANTHER" id="PTHR22939:SF129">
    <property type="entry name" value="SERINE PROTEASE HTRA2, MITOCHONDRIAL"/>
    <property type="match status" value="1"/>
</dbReference>
<evidence type="ECO:0000256" key="1">
    <source>
        <dbReference type="ARBA" id="ARBA00010541"/>
    </source>
</evidence>
<evidence type="ECO:0000259" key="6">
    <source>
        <dbReference type="PROSITE" id="PS50106"/>
    </source>
</evidence>
<dbReference type="PANTHER" id="PTHR22939">
    <property type="entry name" value="SERINE PROTEASE FAMILY S1C HTRA-RELATED"/>
    <property type="match status" value="1"/>
</dbReference>
<feature type="domain" description="PDZ" evidence="6">
    <location>
        <begin position="228"/>
        <end position="283"/>
    </location>
</feature>
<comment type="caution">
    <text evidence="7">The sequence shown here is derived from an EMBL/GenBank/DDBJ whole genome shotgun (WGS) entry which is preliminary data.</text>
</comment>
<dbReference type="RefSeq" id="WP_180281010.1">
    <property type="nucleotide sequence ID" value="NZ_JABFDB010000002.1"/>
</dbReference>
<evidence type="ECO:0000313" key="8">
    <source>
        <dbReference type="Proteomes" id="UP000584642"/>
    </source>
</evidence>
<keyword evidence="4" id="KW-0720">Serine protease</keyword>
<dbReference type="InterPro" id="IPR009003">
    <property type="entry name" value="Peptidase_S1_PA"/>
</dbReference>
<feature type="chain" id="PRO_5045146694" evidence="5">
    <location>
        <begin position="29"/>
        <end position="333"/>
    </location>
</feature>
<dbReference type="SUPFAM" id="SSF50156">
    <property type="entry name" value="PDZ domain-like"/>
    <property type="match status" value="1"/>
</dbReference>
<dbReference type="Gene3D" id="2.30.42.10">
    <property type="match status" value="1"/>
</dbReference>
<sequence>MARTRRFLQWSAPWALAFLLLQATAVWAQVPDPETLLKAVVRVTATVPPDSQSSSTLGSEREGTGVVIGGDGLIVTIGYTIMEASSVQVTTGDGRAYPADIVAYDHVSGFGLLRAGYGFDAPPVRLGDSGALKEGDTAVVLSRGGGSPALPTRVVSRREFAGYWEYMLDRAIFTSPPHPAFNGAALIDGKGRLVGIGSLIVGEAVPNHAMPGNMFVPVDVLQPILGDLLAYGRRQDPPRPWLGLTLREHNGRLLIQRVTRNSPAEAAGLRPGDQIMGLSGQRVGTLSEFYRRMWGMGDAGVAVPLQVIRGPALESVTITSGDRTKHLKLNPTF</sequence>
<evidence type="ECO:0000256" key="5">
    <source>
        <dbReference type="SAM" id="SignalP"/>
    </source>
</evidence>
<dbReference type="GO" id="GO:0008233">
    <property type="term" value="F:peptidase activity"/>
    <property type="evidence" value="ECO:0007669"/>
    <property type="project" value="UniProtKB-KW"/>
</dbReference>
<dbReference type="SUPFAM" id="SSF50494">
    <property type="entry name" value="Trypsin-like serine proteases"/>
    <property type="match status" value="1"/>
</dbReference>
<dbReference type="InterPro" id="IPR001940">
    <property type="entry name" value="Peptidase_S1C"/>
</dbReference>
<evidence type="ECO:0000256" key="2">
    <source>
        <dbReference type="ARBA" id="ARBA00022670"/>
    </source>
</evidence>
<evidence type="ECO:0000256" key="3">
    <source>
        <dbReference type="ARBA" id="ARBA00022801"/>
    </source>
</evidence>
<dbReference type="Proteomes" id="UP000584642">
    <property type="component" value="Unassembled WGS sequence"/>
</dbReference>
<dbReference type="SMART" id="SM00228">
    <property type="entry name" value="PDZ"/>
    <property type="match status" value="1"/>
</dbReference>
<dbReference type="EMBL" id="JABFDB010000002">
    <property type="protein sequence ID" value="NYZ19242.1"/>
    <property type="molecule type" value="Genomic_DNA"/>
</dbReference>
<keyword evidence="3" id="KW-0378">Hydrolase</keyword>
<comment type="similarity">
    <text evidence="1">Belongs to the peptidase S1C family.</text>
</comment>
<dbReference type="InterPro" id="IPR001478">
    <property type="entry name" value="PDZ"/>
</dbReference>
<name>A0ABX2T579_9PROT</name>
<proteinExistence type="inferred from homology"/>
<dbReference type="Gene3D" id="2.40.10.120">
    <property type="match status" value="1"/>
</dbReference>
<keyword evidence="5" id="KW-0732">Signal</keyword>
<dbReference type="InterPro" id="IPR036034">
    <property type="entry name" value="PDZ_sf"/>
</dbReference>
<protein>
    <submittedName>
        <fullName evidence="7">Serine protease</fullName>
    </submittedName>
</protein>
<reference evidence="7 8" key="1">
    <citation type="submission" date="2020-05" db="EMBL/GenBank/DDBJ databases">
        <title>Azospirillum oleiclasticum sp. nov, a nitrogen-fixing and heavy crude oil-emulsifying bacterium isolated from the crude oil of Yumen Oilfield.</title>
        <authorList>
            <person name="Wu D."/>
            <person name="Cai M."/>
            <person name="Zhang X."/>
        </authorList>
    </citation>
    <scope>NUCLEOTIDE SEQUENCE [LARGE SCALE GENOMIC DNA]</scope>
    <source>
        <strain evidence="7 8">ROY-1-1-2</strain>
    </source>
</reference>
<organism evidence="7 8">
    <name type="scientific">Azospirillum oleiclasticum</name>
    <dbReference type="NCBI Taxonomy" id="2735135"/>
    <lineage>
        <taxon>Bacteria</taxon>
        <taxon>Pseudomonadati</taxon>
        <taxon>Pseudomonadota</taxon>
        <taxon>Alphaproteobacteria</taxon>
        <taxon>Rhodospirillales</taxon>
        <taxon>Azospirillaceae</taxon>
        <taxon>Azospirillum</taxon>
    </lineage>
</organism>
<dbReference type="Pfam" id="PF13365">
    <property type="entry name" value="Trypsin_2"/>
    <property type="match status" value="1"/>
</dbReference>
<gene>
    <name evidence="7" type="ORF">HND93_05925</name>
</gene>
<dbReference type="GO" id="GO:0006508">
    <property type="term" value="P:proteolysis"/>
    <property type="evidence" value="ECO:0007669"/>
    <property type="project" value="UniProtKB-KW"/>
</dbReference>
<dbReference type="PRINTS" id="PR00834">
    <property type="entry name" value="PROTEASES2C"/>
</dbReference>